<dbReference type="RefSeq" id="WP_210657425.1">
    <property type="nucleotide sequence ID" value="NZ_JAGKSP010000002.1"/>
</dbReference>
<dbReference type="Pfam" id="PF04655">
    <property type="entry name" value="APH_6_hur"/>
    <property type="match status" value="1"/>
</dbReference>
<evidence type="ECO:0000313" key="1">
    <source>
        <dbReference type="EMBL" id="MBP3962898.1"/>
    </source>
</evidence>
<reference evidence="1 2" key="1">
    <citation type="submission" date="2021-04" db="EMBL/GenBank/DDBJ databases">
        <title>Paenibacillus sp. DLE-14 whole genome sequence.</title>
        <authorList>
            <person name="Ham Y.J."/>
        </authorList>
    </citation>
    <scope>NUCLEOTIDE SEQUENCE [LARGE SCALE GENOMIC DNA]</scope>
    <source>
        <strain evidence="1 2">DLE-14</strain>
    </source>
</reference>
<dbReference type="Gene3D" id="3.90.1200.10">
    <property type="match status" value="1"/>
</dbReference>
<dbReference type="EMBL" id="JAGKSP010000002">
    <property type="protein sequence ID" value="MBP3962898.1"/>
    <property type="molecule type" value="Genomic_DNA"/>
</dbReference>
<dbReference type="InterPro" id="IPR011009">
    <property type="entry name" value="Kinase-like_dom_sf"/>
</dbReference>
<organism evidence="1 2">
    <name type="scientific">Paenibacillus lignilyticus</name>
    <dbReference type="NCBI Taxonomy" id="1172615"/>
    <lineage>
        <taxon>Bacteria</taxon>
        <taxon>Bacillati</taxon>
        <taxon>Bacillota</taxon>
        <taxon>Bacilli</taxon>
        <taxon>Bacillales</taxon>
        <taxon>Paenibacillaceae</taxon>
        <taxon>Paenibacillus</taxon>
    </lineage>
</organism>
<dbReference type="SUPFAM" id="SSF56112">
    <property type="entry name" value="Protein kinase-like (PK-like)"/>
    <property type="match status" value="1"/>
</dbReference>
<protein>
    <submittedName>
        <fullName evidence="1">Aminoglycoside resistance protein</fullName>
    </submittedName>
</protein>
<gene>
    <name evidence="1" type="ORF">I8J30_09320</name>
</gene>
<comment type="caution">
    <text evidence="1">The sequence shown here is derived from an EMBL/GenBank/DDBJ whole genome shotgun (WGS) entry which is preliminary data.</text>
</comment>
<name>A0ABS5CAC5_9BACL</name>
<keyword evidence="2" id="KW-1185">Reference proteome</keyword>
<evidence type="ECO:0000313" key="2">
    <source>
        <dbReference type="Proteomes" id="UP000673394"/>
    </source>
</evidence>
<proteinExistence type="predicted"/>
<sequence length="305" mass="34597">MSKHYQFRQNEIEQIVKQFGQAFYEKVLRDLDTFAEQWSLSELRLIPSYSANLVFKCESARFGSAVLKIGRISSAEINTEYNTLLRYDGRRFCHVFDADVVRGVLLEACVKPGNPLREVTSLAARLDVFSSLFKGLHISVDNAAQYPTYVDWVRKITDYMAKRQDCSELAAYMKRAEAICLTLSEAYTGQMLLHGDFHHDNILLGQDGIYRIIDPKGVIGDPVFDVPRFILNEFDDDYSEAGYAKISEIIAVLEKKLGIPSTILKQCLFVETAMSSCWSMEDGATAEEYWELIKPVAFAESIMNG</sequence>
<accession>A0ABS5CAC5</accession>
<dbReference type="InterPro" id="IPR006748">
    <property type="entry name" value="NH2Glyco/OHUrea_AB-resist_kin"/>
</dbReference>
<dbReference type="Proteomes" id="UP000673394">
    <property type="component" value="Unassembled WGS sequence"/>
</dbReference>